<comment type="caution">
    <text evidence="7">The sequence shown here is derived from an EMBL/GenBank/DDBJ whole genome shotgun (WGS) entry which is preliminary data.</text>
</comment>
<dbReference type="EC" id="4.2.2.-" evidence="3"/>
<organism evidence="7 8">
    <name type="scientific">Hoylesella marshii DSM 16973 = JCM 13450</name>
    <dbReference type="NCBI Taxonomy" id="862515"/>
    <lineage>
        <taxon>Bacteria</taxon>
        <taxon>Pseudomonadati</taxon>
        <taxon>Bacteroidota</taxon>
        <taxon>Bacteroidia</taxon>
        <taxon>Bacteroidales</taxon>
        <taxon>Prevotellaceae</taxon>
        <taxon>Hoylesella</taxon>
    </lineage>
</organism>
<protein>
    <recommendedName>
        <fullName evidence="3">Probable endolytic peptidoglycan transglycosylase RlpA</fullName>
        <ecNumber evidence="3">4.2.2.-</ecNumber>
    </recommendedName>
</protein>
<dbReference type="HAMAP" id="MF_02071">
    <property type="entry name" value="RlpA"/>
    <property type="match status" value="1"/>
</dbReference>
<dbReference type="EMBL" id="AEEI01000061">
    <property type="protein sequence ID" value="EFM00860.1"/>
    <property type="molecule type" value="Genomic_DNA"/>
</dbReference>
<evidence type="ECO:0000313" key="7">
    <source>
        <dbReference type="EMBL" id="EFM00860.1"/>
    </source>
</evidence>
<feature type="compositionally biased region" description="Basic and acidic residues" evidence="5">
    <location>
        <begin position="192"/>
        <end position="208"/>
    </location>
</feature>
<keyword evidence="7" id="KW-0449">Lipoprotein</keyword>
<keyword evidence="8" id="KW-1185">Reference proteome</keyword>
<feature type="chain" id="PRO_5009991270" description="Probable endolytic peptidoglycan transglycosylase RlpA" evidence="3">
    <location>
        <begin position="22"/>
        <end position="208"/>
    </location>
</feature>
<dbReference type="PANTHER" id="PTHR34183:SF1">
    <property type="entry name" value="ENDOLYTIC PEPTIDOGLYCAN TRANSGLYCOSYLASE RLPA"/>
    <property type="match status" value="1"/>
</dbReference>
<dbReference type="eggNOG" id="COG0797">
    <property type="taxonomic scope" value="Bacteria"/>
</dbReference>
<evidence type="ECO:0000259" key="6">
    <source>
        <dbReference type="Pfam" id="PF03330"/>
    </source>
</evidence>
<dbReference type="OrthoDB" id="9779128at2"/>
<comment type="function">
    <text evidence="3">Lytic transglycosylase with a strong preference for naked glycan strands that lack stem peptides.</text>
</comment>
<keyword evidence="3" id="KW-0732">Signal</keyword>
<evidence type="ECO:0000256" key="3">
    <source>
        <dbReference type="HAMAP-Rule" id="MF_02071"/>
    </source>
</evidence>
<keyword evidence="2 3" id="KW-0961">Cell wall biogenesis/degradation</keyword>
<dbReference type="PANTHER" id="PTHR34183">
    <property type="entry name" value="ENDOLYTIC PEPTIDOGLYCAN TRANSGLYCOSYLASE RLPA"/>
    <property type="match status" value="1"/>
</dbReference>
<comment type="similarity">
    <text evidence="3 4">Belongs to the RlpA family.</text>
</comment>
<dbReference type="GO" id="GO:0071555">
    <property type="term" value="P:cell wall organization"/>
    <property type="evidence" value="ECO:0007669"/>
    <property type="project" value="UniProtKB-KW"/>
</dbReference>
<gene>
    <name evidence="3 7" type="primary">rlpA</name>
    <name evidence="7" type="ORF">HMPREF0658_2131</name>
</gene>
<dbReference type="STRING" id="862515.HMPREF0658_2131"/>
<dbReference type="CDD" id="cd22268">
    <property type="entry name" value="DPBB_RlpA-like"/>
    <property type="match status" value="1"/>
</dbReference>
<sequence length="208" mass="23224" precursor="true">MIYRRSIVTILSILFSLTALFAQQRGKASFYSKRATGARTSSGARVHHDSLTCAHRTYPFGSILKVTNLSNGLSVLVKVTDRGPYRRGRVIDLSWRAAKEIGMLSQGVATVEIELANTVKIPYRDETPITLPQIDFQVNDEGYSLTERWKKDTVDEATLSAKMNRKSIKQKQAVKAMKPTSTPKPTDTNKPSAKEQSLKIEKAPPRFP</sequence>
<keyword evidence="1 3" id="KW-0456">Lyase</keyword>
<dbReference type="NCBIfam" id="TIGR00413">
    <property type="entry name" value="rlpA"/>
    <property type="match status" value="1"/>
</dbReference>
<dbReference type="Gene3D" id="2.40.40.10">
    <property type="entry name" value="RlpA-like domain"/>
    <property type="match status" value="1"/>
</dbReference>
<dbReference type="Proteomes" id="UP000004394">
    <property type="component" value="Unassembled WGS sequence"/>
</dbReference>
<dbReference type="InterPro" id="IPR012997">
    <property type="entry name" value="RplA"/>
</dbReference>
<dbReference type="GO" id="GO:0008932">
    <property type="term" value="F:lytic endotransglycosylase activity"/>
    <property type="evidence" value="ECO:0007669"/>
    <property type="project" value="UniProtKB-UniRule"/>
</dbReference>
<dbReference type="RefSeq" id="WP_006950489.1">
    <property type="nucleotide sequence ID" value="NZ_BAJI01000006.1"/>
</dbReference>
<accession>E0NVC6</accession>
<dbReference type="InterPro" id="IPR036908">
    <property type="entry name" value="RlpA-like_sf"/>
</dbReference>
<name>E0NVC6_9BACT</name>
<proteinExistence type="inferred from homology"/>
<dbReference type="AlphaFoldDB" id="E0NVC6"/>
<reference evidence="7" key="1">
    <citation type="submission" date="2010-07" db="EMBL/GenBank/DDBJ databases">
        <authorList>
            <person name="Muzny D."/>
            <person name="Qin X."/>
            <person name="Deng J."/>
            <person name="Jiang H."/>
            <person name="Liu Y."/>
            <person name="Qu J."/>
            <person name="Song X.-Z."/>
            <person name="Zhang L."/>
            <person name="Thornton R."/>
            <person name="Coyle M."/>
            <person name="Francisco L."/>
            <person name="Jackson L."/>
            <person name="Javaid M."/>
            <person name="Korchina V."/>
            <person name="Kovar C."/>
            <person name="Mata R."/>
            <person name="Mathew T."/>
            <person name="Ngo R."/>
            <person name="Nguyen L."/>
            <person name="Nguyen N."/>
            <person name="Okwuonu G."/>
            <person name="Ongeri F."/>
            <person name="Pham C."/>
            <person name="Simmons D."/>
            <person name="Wilczek-Boney K."/>
            <person name="Hale W."/>
            <person name="Jakkamsetti A."/>
            <person name="Pham P."/>
            <person name="Ruth R."/>
            <person name="San Lucas F."/>
            <person name="Warren J."/>
            <person name="Zhang J."/>
            <person name="Zhao Z."/>
            <person name="Zhou C."/>
            <person name="Zhu D."/>
            <person name="Lee S."/>
            <person name="Bess C."/>
            <person name="Blankenburg K."/>
            <person name="Forbes L."/>
            <person name="Fu Q."/>
            <person name="Gubbala S."/>
            <person name="Hirani K."/>
            <person name="Jayaseelan J.C."/>
            <person name="Lara F."/>
            <person name="Munidasa M."/>
            <person name="Palculict T."/>
            <person name="Patil S."/>
            <person name="Pu L.-L."/>
            <person name="Saada N."/>
            <person name="Tang L."/>
            <person name="Weissenberger G."/>
            <person name="Zhu Y."/>
            <person name="Hemphill L."/>
            <person name="Shang Y."/>
            <person name="Youmans B."/>
            <person name="Ayvaz T."/>
            <person name="Ross M."/>
            <person name="Santibanez J."/>
            <person name="Aqrawi P."/>
            <person name="Gross S."/>
            <person name="Joshi V."/>
            <person name="Fowler G."/>
            <person name="Nazareth L."/>
            <person name="Reid J."/>
            <person name="Worley K."/>
            <person name="Petrosino J."/>
            <person name="Highlander S."/>
            <person name="Gibbs R."/>
        </authorList>
    </citation>
    <scope>NUCLEOTIDE SEQUENCE [LARGE SCALE GENOMIC DNA]</scope>
    <source>
        <strain evidence="7">DSM 16973</strain>
    </source>
</reference>
<dbReference type="InterPro" id="IPR034718">
    <property type="entry name" value="RlpA"/>
</dbReference>
<feature type="region of interest" description="Disordered" evidence="5">
    <location>
        <begin position="164"/>
        <end position="208"/>
    </location>
</feature>
<feature type="domain" description="RlpA-like protein double-psi beta-barrel" evidence="6">
    <location>
        <begin position="24"/>
        <end position="113"/>
    </location>
</feature>
<evidence type="ECO:0000256" key="2">
    <source>
        <dbReference type="ARBA" id="ARBA00023316"/>
    </source>
</evidence>
<evidence type="ECO:0000256" key="5">
    <source>
        <dbReference type="SAM" id="MobiDB-lite"/>
    </source>
</evidence>
<feature type="compositionally biased region" description="Polar residues" evidence="5">
    <location>
        <begin position="179"/>
        <end position="191"/>
    </location>
</feature>
<dbReference type="HOGENOM" id="CLU_042923_4_0_10"/>
<evidence type="ECO:0000256" key="4">
    <source>
        <dbReference type="RuleBase" id="RU003495"/>
    </source>
</evidence>
<dbReference type="GO" id="GO:0000270">
    <property type="term" value="P:peptidoglycan metabolic process"/>
    <property type="evidence" value="ECO:0007669"/>
    <property type="project" value="UniProtKB-UniRule"/>
</dbReference>
<feature type="signal peptide" evidence="3">
    <location>
        <begin position="1"/>
        <end position="21"/>
    </location>
</feature>
<evidence type="ECO:0000313" key="8">
    <source>
        <dbReference type="Proteomes" id="UP000004394"/>
    </source>
</evidence>
<dbReference type="InterPro" id="IPR009009">
    <property type="entry name" value="RlpA-like_DPBB"/>
</dbReference>
<dbReference type="Pfam" id="PF03330">
    <property type="entry name" value="DPBB_1"/>
    <property type="match status" value="1"/>
</dbReference>
<dbReference type="SUPFAM" id="SSF50685">
    <property type="entry name" value="Barwin-like endoglucanases"/>
    <property type="match status" value="1"/>
</dbReference>
<evidence type="ECO:0000256" key="1">
    <source>
        <dbReference type="ARBA" id="ARBA00023239"/>
    </source>
</evidence>